<reference evidence="2" key="1">
    <citation type="journal article" date="2017" name="Elife">
        <title>The kinetoplastid-infecting Bodo saltans virus (BsV), a window into the most abundant giant viruses in the sea.</title>
        <authorList>
            <person name="Deeg C.M."/>
            <person name="Chow C.-E.T."/>
            <person name="Suttle C.A."/>
        </authorList>
    </citation>
    <scope>NUCLEOTIDE SEQUENCE</scope>
    <source>
        <strain evidence="2">NG1</strain>
    </source>
</reference>
<gene>
    <name evidence="2" type="ORF">BMW23_1029</name>
</gene>
<sequence>MGKKYKNVNKNINQPYHHLLNGHFVGKIDNTQRPNNTQHIINDIQHSNIQEKNNDEKFGFEYSGHVIMISPNEYQELLNENEKLRKELQRFINNETIFHSVILDKDKTINELREENKMLKNKLKSLEKQINILNIKNTEHEKEYKNLKTEHEDLKINHENLKIEHEDLKINHENLKTEHEDLKINHENLKTEHINLKIDHNDLKNEIQNMKNNKTFDKFIIAIQDLNRLELLETKVSNSTKEILQELRDDRIDDCHYINDNDTQQRKDDKRNILYDEIKSMPQSIKDMFDTEYPNLLNDIESFIINKKTIPTQKFIAKTKRWFYG</sequence>
<feature type="coiled-coil region" evidence="1">
    <location>
        <begin position="74"/>
        <end position="213"/>
    </location>
</feature>
<proteinExistence type="predicted"/>
<name>A0A2H4UW03_9VIRU</name>
<organism evidence="2">
    <name type="scientific">Bodo saltans virus</name>
    <dbReference type="NCBI Taxonomy" id="2024608"/>
    <lineage>
        <taxon>Viruses</taxon>
        <taxon>Varidnaviria</taxon>
        <taxon>Bamfordvirae</taxon>
        <taxon>Nucleocytoviricota</taxon>
        <taxon>Megaviricetes</taxon>
        <taxon>Imitervirales</taxon>
        <taxon>Mimiviridae</taxon>
        <taxon>Klosneuvirinae</taxon>
        <taxon>Theiavirus</taxon>
        <taxon>Theiavirus salishense</taxon>
    </lineage>
</organism>
<keyword evidence="3" id="KW-1185">Reference proteome</keyword>
<accession>A0A2H4UW03</accession>
<evidence type="ECO:0000313" key="3">
    <source>
        <dbReference type="Proteomes" id="UP000240325"/>
    </source>
</evidence>
<evidence type="ECO:0000313" key="2">
    <source>
        <dbReference type="EMBL" id="ATZ81074.1"/>
    </source>
</evidence>
<dbReference type="Proteomes" id="UP000240325">
    <property type="component" value="Segment"/>
</dbReference>
<dbReference type="EMBL" id="MF782455">
    <property type="protein sequence ID" value="ATZ81074.1"/>
    <property type="molecule type" value="Genomic_DNA"/>
</dbReference>
<keyword evidence="1" id="KW-0175">Coiled coil</keyword>
<protein>
    <submittedName>
        <fullName evidence="2">Uncharacterized protein</fullName>
    </submittedName>
</protein>
<evidence type="ECO:0000256" key="1">
    <source>
        <dbReference type="SAM" id="Coils"/>
    </source>
</evidence>